<keyword evidence="1" id="KW-0812">Transmembrane</keyword>
<evidence type="ECO:0008006" key="4">
    <source>
        <dbReference type="Google" id="ProtNLM"/>
    </source>
</evidence>
<proteinExistence type="predicted"/>
<keyword evidence="1" id="KW-1133">Transmembrane helix</keyword>
<dbReference type="EMBL" id="NGKB01000007">
    <property type="protein sequence ID" value="RSU14175.1"/>
    <property type="molecule type" value="Genomic_DNA"/>
</dbReference>
<dbReference type="InterPro" id="IPR007165">
    <property type="entry name" value="Phage_holin_4_2"/>
</dbReference>
<dbReference type="GeneID" id="95580241"/>
<feature type="transmembrane region" description="Helical" evidence="1">
    <location>
        <begin position="25"/>
        <end position="47"/>
    </location>
</feature>
<gene>
    <name evidence="2" type="ORF">CBF28_08455</name>
</gene>
<feature type="transmembrane region" description="Helical" evidence="1">
    <location>
        <begin position="54"/>
        <end position="75"/>
    </location>
</feature>
<keyword evidence="1" id="KW-0472">Membrane</keyword>
<dbReference type="PANTHER" id="PTHR37309:SF1">
    <property type="entry name" value="SLR0284 PROTEIN"/>
    <property type="match status" value="1"/>
</dbReference>
<organism evidence="2 3">
    <name type="scientific">Vagococcus carniphilus</name>
    <dbReference type="NCBI Taxonomy" id="218144"/>
    <lineage>
        <taxon>Bacteria</taxon>
        <taxon>Bacillati</taxon>
        <taxon>Bacillota</taxon>
        <taxon>Bacilli</taxon>
        <taxon>Lactobacillales</taxon>
        <taxon>Enterococcaceae</taxon>
        <taxon>Vagococcus</taxon>
    </lineage>
</organism>
<accession>A0A430B1H1</accession>
<keyword evidence="3" id="KW-1185">Reference proteome</keyword>
<feature type="transmembrane region" description="Helical" evidence="1">
    <location>
        <begin position="87"/>
        <end position="110"/>
    </location>
</feature>
<dbReference type="PANTHER" id="PTHR37309">
    <property type="entry name" value="SLR0284 PROTEIN"/>
    <property type="match status" value="1"/>
</dbReference>
<dbReference type="Pfam" id="PF04020">
    <property type="entry name" value="Phage_holin_4_2"/>
    <property type="match status" value="1"/>
</dbReference>
<protein>
    <recommendedName>
        <fullName evidence="4">Phage holin family protein</fullName>
    </recommendedName>
</protein>
<dbReference type="OrthoDB" id="7205479at2"/>
<comment type="caution">
    <text evidence="2">The sequence shown here is derived from an EMBL/GenBank/DDBJ whole genome shotgun (WGS) entry which is preliminary data.</text>
</comment>
<evidence type="ECO:0000313" key="3">
    <source>
        <dbReference type="Proteomes" id="UP000288028"/>
    </source>
</evidence>
<reference evidence="2 3" key="1">
    <citation type="submission" date="2017-05" db="EMBL/GenBank/DDBJ databases">
        <title>Vagococcus spp. assemblies.</title>
        <authorList>
            <person name="Gulvik C.A."/>
        </authorList>
    </citation>
    <scope>NUCLEOTIDE SEQUENCE [LARGE SCALE GENOMIC DNA]</scope>
    <source>
        <strain evidence="2 3">SS1714</strain>
    </source>
</reference>
<sequence length="118" mass="12851">MSYLQGLIVNTLAFISLSVMFPSKFYVGSFLIAIGASVILSVLNMLVKPILNILSLPITILTLGFFSFVINAAMLKMTSAVIGEHNFAFSSFGSALLIAIIMSIINAIVVDHFSRKRY</sequence>
<dbReference type="RefSeq" id="WP_126794007.1">
    <property type="nucleotide sequence ID" value="NZ_CP060720.1"/>
</dbReference>
<dbReference type="Proteomes" id="UP000288028">
    <property type="component" value="Unassembled WGS sequence"/>
</dbReference>
<evidence type="ECO:0000256" key="1">
    <source>
        <dbReference type="SAM" id="Phobius"/>
    </source>
</evidence>
<dbReference type="AlphaFoldDB" id="A0A430B1H1"/>
<name>A0A430B1H1_9ENTE</name>
<evidence type="ECO:0000313" key="2">
    <source>
        <dbReference type="EMBL" id="RSU14175.1"/>
    </source>
</evidence>